<organism evidence="1 2">
    <name type="scientific">Fragilariopsis cylindrus CCMP1102</name>
    <dbReference type="NCBI Taxonomy" id="635003"/>
    <lineage>
        <taxon>Eukaryota</taxon>
        <taxon>Sar</taxon>
        <taxon>Stramenopiles</taxon>
        <taxon>Ochrophyta</taxon>
        <taxon>Bacillariophyta</taxon>
        <taxon>Bacillariophyceae</taxon>
        <taxon>Bacillariophycidae</taxon>
        <taxon>Bacillariales</taxon>
        <taxon>Bacillariaceae</taxon>
        <taxon>Fragilariopsis</taxon>
    </lineage>
</organism>
<dbReference type="InParanoid" id="A0A1E7F0U0"/>
<name>A0A1E7F0U0_9STRA</name>
<sequence length="114" mass="12964">MDHNPGDESLTGLERSLMIKAMTLKRLVGDHRLFKSEIKTLEKAAQTISVLQRKEFLRKEIPRMAEEIATLNAALTKMMANGGDQLDPSGKYHKMAEKLLWSKYALLNVYNMSI</sequence>
<dbReference type="EMBL" id="KV784366">
    <property type="protein sequence ID" value="OEU11747.1"/>
    <property type="molecule type" value="Genomic_DNA"/>
</dbReference>
<dbReference type="Proteomes" id="UP000095751">
    <property type="component" value="Unassembled WGS sequence"/>
</dbReference>
<evidence type="ECO:0000313" key="2">
    <source>
        <dbReference type="Proteomes" id="UP000095751"/>
    </source>
</evidence>
<reference evidence="1 2" key="1">
    <citation type="submission" date="2016-09" db="EMBL/GenBank/DDBJ databases">
        <title>Extensive genetic diversity and differential bi-allelic expression allows diatom success in the polar Southern Ocean.</title>
        <authorList>
            <consortium name="DOE Joint Genome Institute"/>
            <person name="Mock T."/>
            <person name="Otillar R.P."/>
            <person name="Strauss J."/>
            <person name="Dupont C."/>
            <person name="Frickenhaus S."/>
            <person name="Maumus F."/>
            <person name="Mcmullan M."/>
            <person name="Sanges R."/>
            <person name="Schmutz J."/>
            <person name="Toseland A."/>
            <person name="Valas R."/>
            <person name="Veluchamy A."/>
            <person name="Ward B.J."/>
            <person name="Allen A."/>
            <person name="Barry K."/>
            <person name="Falciatore A."/>
            <person name="Ferrante M."/>
            <person name="Fortunato A.E."/>
            <person name="Gloeckner G."/>
            <person name="Gruber A."/>
            <person name="Hipkin R."/>
            <person name="Janech M."/>
            <person name="Kroth P."/>
            <person name="Leese F."/>
            <person name="Lindquist E."/>
            <person name="Lyon B.R."/>
            <person name="Martin J."/>
            <person name="Mayer C."/>
            <person name="Parker M."/>
            <person name="Quesneville H."/>
            <person name="Raymond J."/>
            <person name="Uhlig C."/>
            <person name="Valentin K.U."/>
            <person name="Worden A.Z."/>
            <person name="Armbrust E.V."/>
            <person name="Bowler C."/>
            <person name="Green B."/>
            <person name="Moulton V."/>
            <person name="Van Oosterhout C."/>
            <person name="Grigoriev I."/>
        </authorList>
    </citation>
    <scope>NUCLEOTIDE SEQUENCE [LARGE SCALE GENOMIC DNA]</scope>
    <source>
        <strain evidence="1 2">CCMP1102</strain>
    </source>
</reference>
<dbReference type="AlphaFoldDB" id="A0A1E7F0U0"/>
<dbReference type="KEGG" id="fcy:FRACYDRAFT_263306"/>
<evidence type="ECO:0000313" key="1">
    <source>
        <dbReference type="EMBL" id="OEU11747.1"/>
    </source>
</evidence>
<accession>A0A1E7F0U0</accession>
<protein>
    <submittedName>
        <fullName evidence="1">Uncharacterized protein</fullName>
    </submittedName>
</protein>
<keyword evidence="2" id="KW-1185">Reference proteome</keyword>
<gene>
    <name evidence="1" type="ORF">FRACYDRAFT_263306</name>
</gene>
<proteinExistence type="predicted"/>